<evidence type="ECO:0000256" key="4">
    <source>
        <dbReference type="ARBA" id="ARBA00022490"/>
    </source>
</evidence>
<evidence type="ECO:0000256" key="6">
    <source>
        <dbReference type="SAM" id="MobiDB-lite"/>
    </source>
</evidence>
<feature type="region of interest" description="Disordered" evidence="6">
    <location>
        <begin position="74"/>
        <end position="93"/>
    </location>
</feature>
<keyword evidence="3" id="KW-0158">Chromosome</keyword>
<evidence type="ECO:0000256" key="2">
    <source>
        <dbReference type="ARBA" id="ARBA00004496"/>
    </source>
</evidence>
<name>A0A0F9H282_9ZZZZ</name>
<dbReference type="AlphaFoldDB" id="A0A0F9H282"/>
<accession>A0A0F9H282</accession>
<dbReference type="SUPFAM" id="SSF82704">
    <property type="entry name" value="AlbA-like"/>
    <property type="match status" value="1"/>
</dbReference>
<feature type="domain" description="DNA/RNA-binding protein Alba-like" evidence="7">
    <location>
        <begin position="7"/>
        <end position="59"/>
    </location>
</feature>
<evidence type="ECO:0000256" key="3">
    <source>
        <dbReference type="ARBA" id="ARBA00022454"/>
    </source>
</evidence>
<keyword evidence="5" id="KW-0238">DNA-binding</keyword>
<protein>
    <recommendedName>
        <fullName evidence="7">DNA/RNA-binding protein Alba-like domain-containing protein</fullName>
    </recommendedName>
</protein>
<dbReference type="HAMAP" id="MF_01122">
    <property type="entry name" value="AlbA"/>
    <property type="match status" value="1"/>
</dbReference>
<evidence type="ECO:0000256" key="5">
    <source>
        <dbReference type="ARBA" id="ARBA00023125"/>
    </source>
</evidence>
<evidence type="ECO:0000259" key="7">
    <source>
        <dbReference type="Pfam" id="PF01918"/>
    </source>
</evidence>
<reference evidence="8" key="1">
    <citation type="journal article" date="2015" name="Nature">
        <title>Complex archaea that bridge the gap between prokaryotes and eukaryotes.</title>
        <authorList>
            <person name="Spang A."/>
            <person name="Saw J.H."/>
            <person name="Jorgensen S.L."/>
            <person name="Zaremba-Niedzwiedzka K."/>
            <person name="Martijn J."/>
            <person name="Lind A.E."/>
            <person name="van Eijk R."/>
            <person name="Schleper C."/>
            <person name="Guy L."/>
            <person name="Ettema T.J."/>
        </authorList>
    </citation>
    <scope>NUCLEOTIDE SEQUENCE</scope>
</reference>
<dbReference type="InterPro" id="IPR013795">
    <property type="entry name" value="DNA/RNA-bd_Alba"/>
</dbReference>
<comment type="caution">
    <text evidence="8">The sequence shown here is derived from an EMBL/GenBank/DDBJ whole genome shotgun (WGS) entry which is preliminary data.</text>
</comment>
<sequence>MAKNDDNKVFIGRKKTMNYVMAAMMVLNDKPVRLLARGRSISLAVDVAEIVMNRFIKGCTYGEIIVGTETITNTDGTSSNVSSMEIEIIPPKK</sequence>
<keyword evidence="4" id="KW-0963">Cytoplasm</keyword>
<dbReference type="GO" id="GO:0005737">
    <property type="term" value="C:cytoplasm"/>
    <property type="evidence" value="ECO:0007669"/>
    <property type="project" value="UniProtKB-SubCell"/>
</dbReference>
<dbReference type="NCBIfam" id="NF003088">
    <property type="entry name" value="PRK04015.1"/>
    <property type="match status" value="1"/>
</dbReference>
<dbReference type="GO" id="GO:0005694">
    <property type="term" value="C:chromosome"/>
    <property type="evidence" value="ECO:0007669"/>
    <property type="project" value="UniProtKB-SubCell"/>
</dbReference>
<dbReference type="InterPro" id="IPR036882">
    <property type="entry name" value="Alba-like_dom_sf"/>
</dbReference>
<comment type="subcellular location">
    <subcellularLocation>
        <location evidence="1">Chromosome</location>
    </subcellularLocation>
    <subcellularLocation>
        <location evidence="2">Cytoplasm</location>
    </subcellularLocation>
</comment>
<evidence type="ECO:0000313" key="8">
    <source>
        <dbReference type="EMBL" id="KKL69412.1"/>
    </source>
</evidence>
<feature type="compositionally biased region" description="Polar residues" evidence="6">
    <location>
        <begin position="74"/>
        <end position="83"/>
    </location>
</feature>
<dbReference type="GO" id="GO:0003677">
    <property type="term" value="F:DNA binding"/>
    <property type="evidence" value="ECO:0007669"/>
    <property type="project" value="UniProtKB-KW"/>
</dbReference>
<dbReference type="EMBL" id="LAZR01026217">
    <property type="protein sequence ID" value="KKL69412.1"/>
    <property type="molecule type" value="Genomic_DNA"/>
</dbReference>
<dbReference type="Gene3D" id="3.30.110.20">
    <property type="entry name" value="Alba-like domain"/>
    <property type="match status" value="1"/>
</dbReference>
<gene>
    <name evidence="8" type="ORF">LCGC14_2115210</name>
</gene>
<dbReference type="Pfam" id="PF01918">
    <property type="entry name" value="Alba"/>
    <property type="match status" value="1"/>
</dbReference>
<dbReference type="InterPro" id="IPR002775">
    <property type="entry name" value="DNA/RNA-bd_Alba-like"/>
</dbReference>
<evidence type="ECO:0000256" key="1">
    <source>
        <dbReference type="ARBA" id="ARBA00004286"/>
    </source>
</evidence>
<dbReference type="GO" id="GO:0003723">
    <property type="term" value="F:RNA binding"/>
    <property type="evidence" value="ECO:0007669"/>
    <property type="project" value="InterPro"/>
</dbReference>
<proteinExistence type="inferred from homology"/>
<organism evidence="8">
    <name type="scientific">marine sediment metagenome</name>
    <dbReference type="NCBI Taxonomy" id="412755"/>
    <lineage>
        <taxon>unclassified sequences</taxon>
        <taxon>metagenomes</taxon>
        <taxon>ecological metagenomes</taxon>
    </lineage>
</organism>
<dbReference type="PIRSF" id="PIRSF028732">
    <property type="entry name" value="Alba"/>
    <property type="match status" value="1"/>
</dbReference>